<evidence type="ECO:0000313" key="1">
    <source>
        <dbReference type="EMBL" id="GBP25826.1"/>
    </source>
</evidence>
<comment type="caution">
    <text evidence="1">The sequence shown here is derived from an EMBL/GenBank/DDBJ whole genome shotgun (WGS) entry which is preliminary data.</text>
</comment>
<name>A0A4C1UIQ9_EUMVA</name>
<proteinExistence type="predicted"/>
<accession>A0A4C1UIQ9</accession>
<dbReference type="AlphaFoldDB" id="A0A4C1UIQ9"/>
<gene>
    <name evidence="1" type="ORF">EVAR_81705_1</name>
</gene>
<protein>
    <submittedName>
        <fullName evidence="1">Uncharacterized protein</fullName>
    </submittedName>
</protein>
<reference evidence="1 2" key="1">
    <citation type="journal article" date="2019" name="Commun. Biol.">
        <title>The bagworm genome reveals a unique fibroin gene that provides high tensile strength.</title>
        <authorList>
            <person name="Kono N."/>
            <person name="Nakamura H."/>
            <person name="Ohtoshi R."/>
            <person name="Tomita M."/>
            <person name="Numata K."/>
            <person name="Arakawa K."/>
        </authorList>
    </citation>
    <scope>NUCLEOTIDE SEQUENCE [LARGE SCALE GENOMIC DNA]</scope>
</reference>
<dbReference type="Proteomes" id="UP000299102">
    <property type="component" value="Unassembled WGS sequence"/>
</dbReference>
<keyword evidence="2" id="KW-1185">Reference proteome</keyword>
<evidence type="ECO:0000313" key="2">
    <source>
        <dbReference type="Proteomes" id="UP000299102"/>
    </source>
</evidence>
<sequence length="35" mass="3852">MAASACVTTWRSGVTFEALCLIIRAVQQNKIRTVL</sequence>
<feature type="non-terminal residue" evidence="1">
    <location>
        <position position="35"/>
    </location>
</feature>
<dbReference type="EMBL" id="BGZK01000173">
    <property type="protein sequence ID" value="GBP25826.1"/>
    <property type="molecule type" value="Genomic_DNA"/>
</dbReference>
<organism evidence="1 2">
    <name type="scientific">Eumeta variegata</name>
    <name type="common">Bagworm moth</name>
    <name type="synonym">Eumeta japonica</name>
    <dbReference type="NCBI Taxonomy" id="151549"/>
    <lineage>
        <taxon>Eukaryota</taxon>
        <taxon>Metazoa</taxon>
        <taxon>Ecdysozoa</taxon>
        <taxon>Arthropoda</taxon>
        <taxon>Hexapoda</taxon>
        <taxon>Insecta</taxon>
        <taxon>Pterygota</taxon>
        <taxon>Neoptera</taxon>
        <taxon>Endopterygota</taxon>
        <taxon>Lepidoptera</taxon>
        <taxon>Glossata</taxon>
        <taxon>Ditrysia</taxon>
        <taxon>Tineoidea</taxon>
        <taxon>Psychidae</taxon>
        <taxon>Oiketicinae</taxon>
        <taxon>Eumeta</taxon>
    </lineage>
</organism>